<feature type="transmembrane region" description="Helical" evidence="7">
    <location>
        <begin position="683"/>
        <end position="701"/>
    </location>
</feature>
<keyword evidence="4 7" id="KW-0472">Membrane</keyword>
<feature type="transmembrane region" description="Helical" evidence="7">
    <location>
        <begin position="1585"/>
        <end position="1606"/>
    </location>
</feature>
<feature type="transmembrane region" description="Helical" evidence="7">
    <location>
        <begin position="434"/>
        <end position="462"/>
    </location>
</feature>
<feature type="transmembrane region" description="Helical" evidence="7">
    <location>
        <begin position="1312"/>
        <end position="1335"/>
    </location>
</feature>
<dbReference type="Gene3D" id="1.10.287.70">
    <property type="match status" value="4"/>
</dbReference>
<evidence type="ECO:0000313" key="10">
    <source>
        <dbReference type="Proteomes" id="UP001244341"/>
    </source>
</evidence>
<feature type="domain" description="Ion transport" evidence="8">
    <location>
        <begin position="197"/>
        <end position="471"/>
    </location>
</feature>
<feature type="transmembrane region" description="Helical" evidence="7">
    <location>
        <begin position="1355"/>
        <end position="1384"/>
    </location>
</feature>
<feature type="domain" description="Ion transport" evidence="8">
    <location>
        <begin position="1558"/>
        <end position="1802"/>
    </location>
</feature>
<keyword evidence="5" id="KW-0175">Coiled coil</keyword>
<feature type="compositionally biased region" description="Low complexity" evidence="6">
    <location>
        <begin position="17"/>
        <end position="38"/>
    </location>
</feature>
<accession>A0ABY8TKF0</accession>
<dbReference type="InterPro" id="IPR005821">
    <property type="entry name" value="Ion_trans_dom"/>
</dbReference>
<feature type="domain" description="Ion transport" evidence="8">
    <location>
        <begin position="1241"/>
        <end position="1509"/>
    </location>
</feature>
<reference evidence="9 10" key="1">
    <citation type="submission" date="2023-05" db="EMBL/GenBank/DDBJ databases">
        <title>A 100% complete, gapless, phased diploid assembly of the Scenedesmus obliquus UTEX 3031 genome.</title>
        <authorList>
            <person name="Biondi T.C."/>
            <person name="Hanschen E.R."/>
            <person name="Kwon T."/>
            <person name="Eng W."/>
            <person name="Kruse C.P.S."/>
            <person name="Koehler S.I."/>
            <person name="Kunde Y."/>
            <person name="Gleasner C.D."/>
            <person name="You Mak K.T."/>
            <person name="Polle J."/>
            <person name="Hovde B.T."/>
            <person name="Starkenburg S.R."/>
        </authorList>
    </citation>
    <scope>NUCLEOTIDE SEQUENCE [LARGE SCALE GENOMIC DNA]</scope>
    <source>
        <strain evidence="9 10">DOE0152z</strain>
    </source>
</reference>
<evidence type="ECO:0000256" key="2">
    <source>
        <dbReference type="ARBA" id="ARBA00022692"/>
    </source>
</evidence>
<evidence type="ECO:0000256" key="4">
    <source>
        <dbReference type="ARBA" id="ARBA00023136"/>
    </source>
</evidence>
<feature type="transmembrane region" description="Helical" evidence="7">
    <location>
        <begin position="777"/>
        <end position="810"/>
    </location>
</feature>
<feature type="transmembrane region" description="Helical" evidence="7">
    <location>
        <begin position="1476"/>
        <end position="1500"/>
    </location>
</feature>
<feature type="compositionally biased region" description="Low complexity" evidence="6">
    <location>
        <begin position="1146"/>
        <end position="1160"/>
    </location>
</feature>
<organism evidence="9 10">
    <name type="scientific">Tetradesmus obliquus</name>
    <name type="common">Green alga</name>
    <name type="synonym">Acutodesmus obliquus</name>
    <dbReference type="NCBI Taxonomy" id="3088"/>
    <lineage>
        <taxon>Eukaryota</taxon>
        <taxon>Viridiplantae</taxon>
        <taxon>Chlorophyta</taxon>
        <taxon>core chlorophytes</taxon>
        <taxon>Chlorophyceae</taxon>
        <taxon>CS clade</taxon>
        <taxon>Sphaeropleales</taxon>
        <taxon>Scenedesmaceae</taxon>
        <taxon>Tetradesmus</taxon>
    </lineage>
</organism>
<evidence type="ECO:0000256" key="6">
    <source>
        <dbReference type="SAM" id="MobiDB-lite"/>
    </source>
</evidence>
<feature type="compositionally biased region" description="Low complexity" evidence="6">
    <location>
        <begin position="1183"/>
        <end position="1204"/>
    </location>
</feature>
<comment type="subcellular location">
    <subcellularLocation>
        <location evidence="1">Membrane</location>
        <topology evidence="1">Multi-pass membrane protein</topology>
    </subcellularLocation>
</comment>
<evidence type="ECO:0000256" key="3">
    <source>
        <dbReference type="ARBA" id="ARBA00022989"/>
    </source>
</evidence>
<feature type="transmembrane region" description="Helical" evidence="7">
    <location>
        <begin position="645"/>
        <end position="671"/>
    </location>
</feature>
<feature type="transmembrane region" description="Helical" evidence="7">
    <location>
        <begin position="1433"/>
        <end position="1455"/>
    </location>
</feature>
<gene>
    <name evidence="9" type="ORF">OEZ85_007455</name>
</gene>
<dbReference type="Proteomes" id="UP001244341">
    <property type="component" value="Chromosome 1b"/>
</dbReference>
<evidence type="ECO:0000259" key="8">
    <source>
        <dbReference type="Pfam" id="PF00520"/>
    </source>
</evidence>
<feature type="transmembrane region" description="Helical" evidence="7">
    <location>
        <begin position="860"/>
        <end position="883"/>
    </location>
</feature>
<feature type="transmembrane region" description="Helical" evidence="7">
    <location>
        <begin position="1626"/>
        <end position="1649"/>
    </location>
</feature>
<protein>
    <recommendedName>
        <fullName evidence="8">Ion transport domain-containing protein</fullName>
    </recommendedName>
</protein>
<feature type="compositionally biased region" description="Gly residues" evidence="6">
    <location>
        <begin position="935"/>
        <end position="949"/>
    </location>
</feature>
<evidence type="ECO:0000256" key="1">
    <source>
        <dbReference type="ARBA" id="ARBA00004141"/>
    </source>
</evidence>
<feature type="transmembrane region" description="Helical" evidence="7">
    <location>
        <begin position="1769"/>
        <end position="1793"/>
    </location>
</feature>
<dbReference type="PANTHER" id="PTHR10037">
    <property type="entry name" value="VOLTAGE-GATED CATION CHANNEL CALCIUM AND SODIUM"/>
    <property type="match status" value="1"/>
</dbReference>
<feature type="region of interest" description="Disordered" evidence="6">
    <location>
        <begin position="1"/>
        <end position="87"/>
    </location>
</feature>
<feature type="region of interest" description="Disordered" evidence="6">
    <location>
        <begin position="1115"/>
        <end position="1208"/>
    </location>
</feature>
<sequence>MQRPPGTGQDGAARPRSGSNPGDGPAAAAAGRRAAASSSGGGAPPSGQAAGGYRNTSSPSPAGGLSPELSQDLEGMNPGGPDSSFAGHELYRALRGSQGDDPLTDELLWDGDFLTSQREFIQKKQEEQLLERLERRMGMRAKQHMCGDRLFAKQRQVNALAARKASVKAAEEQAKQQKEALERLDTAQRLEICTHSDFELIVLLMIVGNCISLAAYDPVNHDGPRNAMLAKIDLALNIAFTVEMVLRILSIGGVLAYLHHPWNSFDCVMVLAGYTTFIPMDASSSGGGLEGLKALRALRAMRPLRTITRFPALRSIVVCFLEAVPLLVSVAAMLLFFLFIFAVAGTELLDEAFHYGCRDPATGEAEWANLEGVQDEFGCGARQCPAEFSECYKFDKSTAREMAGFDNVGLAMISVFQAMTLSNWSFTMYRTMDFLSPVIVIYWLAMIIFGAYFVLNLFLAVLKTKFAKAQSLLHEKRRHRRALKGEQGRAKQNILMKAAGWARGQVKGFMAARANKDALASHINEVVAKKAAASEMGEFNTPRSNITGFTAPQPSAASVGAAASRPSAAALASNSAKPVLERQMSKSSMGSGMSGYSGYTGVTGVTGTSGMSGTSQCLLSIEEFDESVEDLPAAKRYAMMLQYRIRVLVTSSMFNNIFLLAIIANTVALALTHEGMTHKFEEGLHQANLAFTILFTVEMLAKIAGLGLFAYLSDAWSLFDALVVAFSLVEMVTELMARSNASGLTALRSVRSLRVLRSFRVLRVMKMFKYLDSLKMIAAVLMSCMSSFASIVVLLVLFWLVFSIMGLHVFGGLKLDEPWPNHDDLINALIMNFNTLNLENFQTQMYSAIRATNYASSAFWLAWVIMGKYILLMLFLAVTLDAFERKYEADIKKGVRSQSMASSMFSRLKGAGKKLRGMASSIAGSGSGKSAFGGVWGGGSKSKDGGSGPGILVTPREGEQQGSGSGGSPPRQQRRVTLFTESMRQRGESPEPGTKSIYNHQLHTAAAAGRTLGGLTQRDAAEELLDLLGGAPAGSSTAAGRSYGGAQDVLGAAVPGSSAADMLLLAGMGSSCVEPSITAKAIKRRKAAGAVSFAAVDTAAAAAAAAPVAAELPGGIEDGSSGMQQPGRQVSRGVSDAASSAADTMGAESSAASESRSQGGAAAGGGARQLTRSASMGSETALSDGGQSYVSGGQGSQSGAWSVGNSSRRSRTYPDMAGTSLWLFKDDNAFRLHLYSIVTARWFDYVMFFFIVLNCVAMAYEYPHMSRDNLDGAILFWSDMVFTICFSIEALMKVVAFGFKPYISFFQNQVDFTIVVTSLVMLALDTMNLEIIKALRVLRAIKPLRVLTRSAGMQLIFKSLTLSLAAMGNVSIVVMLFFLIFAILGVQLFHGKFWSCNDTSVAGKDECFGTYINADGLEVARMWSNAPYTFDHLGMAMVSLFITATLNGYTEIMWAAMAAPEEPGLQPKPMNNWSSFFFFAAFVLVVAYTLLNLYIGVVFYQFSRIRLQSQTGSAFLTDDQTEWVELSRLVFRLKPPEKSPVPVNKLRKKLYYFVMSKQFEVGLMVVIIANSALMATVHYNEPHEMIVVVEALNYAFTCIYVLEFLIKLGGLGWEGYWKNSWNKFDLLLLVSSLVDMIVALVMGSHASFLKVQKIMRLLRLARVVKLMRSMKGLRSLFGTLIVSLPAFWNVGALLGLLFFMYAYVGMLLLGSVKHNGGLNEHTNFERFWTAALTLFKVATNDNWTDVMVACMIKPPDCDPALGECGSWVVYPYFISFVLIVSIIILNLFTAVILESFEAQQEQDRWKLRPDHLDEFVDLWAEYDDGSGTIDPKDLEGMLLRLSPPLGLGPGASSTDVLRFVFDLDIPLLAGRVPFQRTAYELVRRCSGAEIPEGMLKDQIDRLVSRAFRNLKADEVLNFSVAVTVMRVQRKWRARMRAAKLKRKREFRAERGVAPAYSDVVAARHGVLKSALQRRQGGDLRWRPNAAYSQQWAAAEAELAAEQAAAAAAAALNRSSSGGMRRSNSSSGEVDADAQHWSSLAHFRASADGWVHRVTDGFQKLKVTSFFSGMAEGAVSGRSWFGSRSSSKAIPSNVCSRAVSEAASMATSVATSVASKGGRAAGSDDGCDSCSMAVSTVAAESSGGREAVQALQSNSRPLSRKQ</sequence>
<dbReference type="InterPro" id="IPR027359">
    <property type="entry name" value="Volt_channel_dom_sf"/>
</dbReference>
<feature type="region of interest" description="Disordered" evidence="6">
    <location>
        <begin position="2138"/>
        <end position="2161"/>
    </location>
</feature>
<feature type="compositionally biased region" description="Polar residues" evidence="6">
    <location>
        <begin position="2149"/>
        <end position="2161"/>
    </location>
</feature>
<proteinExistence type="predicted"/>
<keyword evidence="3 7" id="KW-1133">Transmembrane helix</keyword>
<keyword evidence="2 7" id="KW-0812">Transmembrane</keyword>
<feature type="transmembrane region" description="Helical" evidence="7">
    <location>
        <begin position="316"/>
        <end position="344"/>
    </location>
</feature>
<evidence type="ECO:0000313" key="9">
    <source>
        <dbReference type="EMBL" id="WIA07983.1"/>
    </source>
</evidence>
<feature type="coiled-coil region" evidence="5">
    <location>
        <begin position="160"/>
        <end position="190"/>
    </location>
</feature>
<dbReference type="Gene3D" id="1.20.120.350">
    <property type="entry name" value="Voltage-gated potassium channels. Chain C"/>
    <property type="match status" value="4"/>
</dbReference>
<feature type="region of interest" description="Disordered" evidence="6">
    <location>
        <begin position="935"/>
        <end position="974"/>
    </location>
</feature>
<feature type="transmembrane region" description="Helical" evidence="7">
    <location>
        <begin position="1676"/>
        <end position="1704"/>
    </location>
</feature>
<feature type="domain" description="Ion transport" evidence="8">
    <location>
        <begin position="652"/>
        <end position="888"/>
    </location>
</feature>
<dbReference type="InterPro" id="IPR043203">
    <property type="entry name" value="VGCC_Ca_Na"/>
</dbReference>
<evidence type="ECO:0000256" key="5">
    <source>
        <dbReference type="SAM" id="Coils"/>
    </source>
</evidence>
<dbReference type="Gene3D" id="1.10.238.10">
    <property type="entry name" value="EF-hand"/>
    <property type="match status" value="1"/>
</dbReference>
<feature type="transmembrane region" description="Helical" evidence="7">
    <location>
        <begin position="1242"/>
        <end position="1260"/>
    </location>
</feature>
<dbReference type="PANTHER" id="PTHR10037:SF62">
    <property type="entry name" value="SODIUM CHANNEL PROTEIN 60E"/>
    <property type="match status" value="1"/>
</dbReference>
<dbReference type="EMBL" id="CP126208">
    <property type="protein sequence ID" value="WIA07983.1"/>
    <property type="molecule type" value="Genomic_DNA"/>
</dbReference>
<dbReference type="Pfam" id="PF00520">
    <property type="entry name" value="Ion_trans"/>
    <property type="match status" value="4"/>
</dbReference>
<dbReference type="SUPFAM" id="SSF81324">
    <property type="entry name" value="Voltage-gated potassium channels"/>
    <property type="match status" value="4"/>
</dbReference>
<evidence type="ECO:0000256" key="7">
    <source>
        <dbReference type="SAM" id="Phobius"/>
    </source>
</evidence>
<feature type="compositionally biased region" description="Polar residues" evidence="6">
    <location>
        <begin position="1170"/>
        <end position="1181"/>
    </location>
</feature>
<name>A0ABY8TKF0_TETOB</name>
<feature type="transmembrane region" description="Helical" evidence="7">
    <location>
        <begin position="1550"/>
        <end position="1573"/>
    </location>
</feature>
<feature type="transmembrane region" description="Helical" evidence="7">
    <location>
        <begin position="1272"/>
        <end position="1292"/>
    </location>
</feature>
<keyword evidence="10" id="KW-1185">Reference proteome</keyword>